<protein>
    <submittedName>
        <fullName evidence="3">Uncharacterized protein</fullName>
    </submittedName>
</protein>
<feature type="coiled-coil region" evidence="1">
    <location>
        <begin position="155"/>
        <end position="246"/>
    </location>
</feature>
<evidence type="ECO:0000256" key="1">
    <source>
        <dbReference type="SAM" id="Coils"/>
    </source>
</evidence>
<dbReference type="AlphaFoldDB" id="A0A9Q0R8C4"/>
<keyword evidence="4" id="KW-1185">Reference proteome</keyword>
<reference evidence="3" key="1">
    <citation type="submission" date="2022-10" db="EMBL/GenBank/DDBJ databases">
        <title>Novel sulphate-reducing endosymbionts in the free-living metamonad Anaeramoeba.</title>
        <authorList>
            <person name="Jerlstrom-Hultqvist J."/>
            <person name="Cepicka I."/>
            <person name="Gallot-Lavallee L."/>
            <person name="Salas-Leiva D."/>
            <person name="Curtis B.A."/>
            <person name="Zahonova K."/>
            <person name="Pipaliya S."/>
            <person name="Dacks J."/>
            <person name="Roger A.J."/>
        </authorList>
    </citation>
    <scope>NUCLEOTIDE SEQUENCE</scope>
    <source>
        <strain evidence="3">BMAN</strain>
    </source>
</reference>
<dbReference type="InterPro" id="IPR001646">
    <property type="entry name" value="5peptide_repeat"/>
</dbReference>
<keyword evidence="1" id="KW-0175">Coiled coil</keyword>
<feature type="region of interest" description="Disordered" evidence="2">
    <location>
        <begin position="1"/>
        <end position="22"/>
    </location>
</feature>
<feature type="coiled-coil region" evidence="1">
    <location>
        <begin position="509"/>
        <end position="536"/>
    </location>
</feature>
<proteinExistence type="predicted"/>
<comment type="caution">
    <text evidence="3">The sequence shown here is derived from an EMBL/GenBank/DDBJ whole genome shotgun (WGS) entry which is preliminary data.</text>
</comment>
<feature type="coiled-coil region" evidence="1">
    <location>
        <begin position="282"/>
        <end position="408"/>
    </location>
</feature>
<dbReference type="Pfam" id="PF00805">
    <property type="entry name" value="Pentapeptide"/>
    <property type="match status" value="1"/>
</dbReference>
<gene>
    <name evidence="3" type="ORF">M0811_10810</name>
</gene>
<evidence type="ECO:0000313" key="4">
    <source>
        <dbReference type="Proteomes" id="UP001149090"/>
    </source>
</evidence>
<dbReference type="EMBL" id="JAPDFW010000094">
    <property type="protein sequence ID" value="KAJ5070541.1"/>
    <property type="molecule type" value="Genomic_DNA"/>
</dbReference>
<evidence type="ECO:0000256" key="2">
    <source>
        <dbReference type="SAM" id="MobiDB-lite"/>
    </source>
</evidence>
<dbReference type="OMA" id="YIITINE"/>
<sequence length="543" mass="64856">MKQILNETNLNETNFNETNFNETNFNETNFNENLQNIIEKYQKIPNKKKDQLHQKKSTLLQKENQRLNYELNGLKQIQTKNEVEILKTKNQNQNLLKNNENNLKEIENLKKKLFDLQINQNFEDFSRNSISFNNSQVLNVGNQDSMNQSEKNRIISELNQELTKQYNLVIETEEKNKELHEKNSKLKKIIGFLKENISQKINQTKNLHQQEIQKIMQENQSLHQENESLKNSLQILDKENQDIQIKLNQSSKLQFFPNQENEKIFNDFQKLIKKNLKLESQINFLASNLEYSKKEIQKLNNEIALKNQLLIDFDSIKSQFEELQKENNKLKNIIENHSINNFDSTFSSNSFIIEKIQNEMNFLRSNLNQTIQNNQELKKENEILSNLIKKEKANSHSLQNQLNKYEKMFHQIKSNLETTEFQDQIDGFSDQLNFQNSFRKDEEKMNNNISSKFRLNFSKSNNNLIGDDLNQKHFQSPKYNKQFKFNSKKEMDQLNQEKFFNSSKNLSNINFYKNNSENERLNFSELEKELQEMKDQFESFIFK</sequence>
<evidence type="ECO:0000313" key="3">
    <source>
        <dbReference type="EMBL" id="KAJ5070541.1"/>
    </source>
</evidence>
<organism evidence="3 4">
    <name type="scientific">Anaeramoeba ignava</name>
    <name type="common">Anaerobic marine amoeba</name>
    <dbReference type="NCBI Taxonomy" id="1746090"/>
    <lineage>
        <taxon>Eukaryota</taxon>
        <taxon>Metamonada</taxon>
        <taxon>Anaeramoebidae</taxon>
        <taxon>Anaeramoeba</taxon>
    </lineage>
</organism>
<accession>A0A9Q0R8C4</accession>
<dbReference type="Proteomes" id="UP001149090">
    <property type="component" value="Unassembled WGS sequence"/>
</dbReference>
<name>A0A9Q0R8C4_ANAIG</name>
<feature type="coiled-coil region" evidence="1">
    <location>
        <begin position="89"/>
        <end position="119"/>
    </location>
</feature>